<organism evidence="1">
    <name type="scientific">viral metagenome</name>
    <dbReference type="NCBI Taxonomy" id="1070528"/>
    <lineage>
        <taxon>unclassified sequences</taxon>
        <taxon>metagenomes</taxon>
        <taxon>organismal metagenomes</taxon>
    </lineage>
</organism>
<dbReference type="SUPFAM" id="SSF51161">
    <property type="entry name" value="Trimeric LpxA-like enzymes"/>
    <property type="match status" value="1"/>
</dbReference>
<dbReference type="EMBL" id="MN739902">
    <property type="protein sequence ID" value="QHT76805.1"/>
    <property type="molecule type" value="Genomic_DNA"/>
</dbReference>
<dbReference type="InterPro" id="IPR011004">
    <property type="entry name" value="Trimer_LpxA-like_sf"/>
</dbReference>
<proteinExistence type="predicted"/>
<name>A0A6C0H9L0_9ZZZZ</name>
<sequence length="766" mass="81547">MSSFDNVLQQSFLNMVGLTEIVNISGSTILLGTLTNTSMLNVSGPSIINNNITTNANCNVLGNTLINNNVSINSNLYVSGSTIINNNLSVNSNLNLLQTCILNNNLAVSGNVIFNGPISINSILNISGSAICNNILTNNIEGYVLNIYGNTINIGNSISNVYINGTSFYDATTQIETIDKIITLNANPTTYLANDIGNNCGINIVGISGTGFIQTSTDATRFIIKTPISDTWNYILTQDTSYNINISGVSNLLGPTNINNLLTISGNTILNNNITVLGGLYISGQTIIRNDTTIMGILNVSNNAVFNNSLTTNGLNVSGNAIFNNTTTILSILNVSGNNIISGTYTNLNILNVSNNAILYGSTSILNSLYVSGTGLLSNLTINSNLSVSGTTVIANSLLNNSNLNISGTVILNSATSLNSSLTVSNTAIINSNLTALGNLNILGQITATLPSYSSNTEAKNNGVPVWGLYINGAILMVRLNDVPPTINLNGNSTVSINYGSAYTELGITVTSPLYTNLYGYIYSIGSGTTNIISNNILISGTSPLIIQTTGLTAGSYLVSYNATDPDGLIGYTTRNLTVTPPPSPPMPIFIFSGGNITNNYWCLTNKNIGQPWVGLDINRTEFNPTLYNWSLGLSISFQINFSTSLFGLFTFRGSGSGSNRGLYHLRNQDATYIGIDPNAIEFNTNLTGNNSLLFSFPNDGSFTIWKNETISYQGSTSCNVFPTTPAGPDVYIGISQIQSNYLLTGTITNIKIWNQPMVWTSDLFS</sequence>
<evidence type="ECO:0000313" key="1">
    <source>
        <dbReference type="EMBL" id="QHT76805.1"/>
    </source>
</evidence>
<protein>
    <submittedName>
        <fullName evidence="1">Uncharacterized protein</fullName>
    </submittedName>
</protein>
<dbReference type="AlphaFoldDB" id="A0A6C0H9L0"/>
<reference evidence="1" key="1">
    <citation type="journal article" date="2020" name="Nature">
        <title>Giant virus diversity and host interactions through global metagenomics.</title>
        <authorList>
            <person name="Schulz F."/>
            <person name="Roux S."/>
            <person name="Paez-Espino D."/>
            <person name="Jungbluth S."/>
            <person name="Walsh D.A."/>
            <person name="Denef V.J."/>
            <person name="McMahon K.D."/>
            <person name="Konstantinidis K.T."/>
            <person name="Eloe-Fadrosh E.A."/>
            <person name="Kyrpides N.C."/>
            <person name="Woyke T."/>
        </authorList>
    </citation>
    <scope>NUCLEOTIDE SEQUENCE</scope>
    <source>
        <strain evidence="1">GVMAG-M-3300023179-82</strain>
    </source>
</reference>
<accession>A0A6C0H9L0</accession>